<name>A0ABN1NAH9_9PSEU</name>
<evidence type="ECO:0000313" key="1">
    <source>
        <dbReference type="EMBL" id="GAA0899894.1"/>
    </source>
</evidence>
<proteinExistence type="predicted"/>
<organism evidence="1 2">
    <name type="scientific">Pseudonocardia zijingensis</name>
    <dbReference type="NCBI Taxonomy" id="153376"/>
    <lineage>
        <taxon>Bacteria</taxon>
        <taxon>Bacillati</taxon>
        <taxon>Actinomycetota</taxon>
        <taxon>Actinomycetes</taxon>
        <taxon>Pseudonocardiales</taxon>
        <taxon>Pseudonocardiaceae</taxon>
        <taxon>Pseudonocardia</taxon>
    </lineage>
</organism>
<accession>A0ABN1NAH9</accession>
<gene>
    <name evidence="1" type="ORF">GCM10009559_65120</name>
</gene>
<comment type="caution">
    <text evidence="1">The sequence shown here is derived from an EMBL/GenBank/DDBJ whole genome shotgun (WGS) entry which is preliminary data.</text>
</comment>
<reference evidence="1 2" key="1">
    <citation type="journal article" date="2019" name="Int. J. Syst. Evol. Microbiol.">
        <title>The Global Catalogue of Microorganisms (GCM) 10K type strain sequencing project: providing services to taxonomists for standard genome sequencing and annotation.</title>
        <authorList>
            <consortium name="The Broad Institute Genomics Platform"/>
            <consortium name="The Broad Institute Genome Sequencing Center for Infectious Disease"/>
            <person name="Wu L."/>
            <person name="Ma J."/>
        </authorList>
    </citation>
    <scope>NUCLEOTIDE SEQUENCE [LARGE SCALE GENOMIC DNA]</scope>
    <source>
        <strain evidence="1 2">JCM 11117</strain>
    </source>
</reference>
<keyword evidence="2" id="KW-1185">Reference proteome</keyword>
<dbReference type="Proteomes" id="UP001499967">
    <property type="component" value="Unassembled WGS sequence"/>
</dbReference>
<protein>
    <submittedName>
        <fullName evidence="1">ABC transporter substrate-binding protein</fullName>
    </submittedName>
</protein>
<dbReference type="SUPFAM" id="SSF53850">
    <property type="entry name" value="Periplasmic binding protein-like II"/>
    <property type="match status" value="1"/>
</dbReference>
<dbReference type="EMBL" id="BAAAHP010000214">
    <property type="protein sequence ID" value="GAA0899894.1"/>
    <property type="molecule type" value="Genomic_DNA"/>
</dbReference>
<dbReference type="RefSeq" id="WP_343945553.1">
    <property type="nucleotide sequence ID" value="NZ_BAAAHP010000214.1"/>
</dbReference>
<sequence>MARLRLAFACGDYDRTRALYEGTVQPDGIDLTYLRLPVEETFFRMMRHREFEVAELSLSSYVMSLDLDPPPFVALPAYPSRQFRHGGVFVHAGSGIERPEDLRGKVVGTPEWQLTACVWIRGILADRHGVPVDSVEYRTGGQETPGRVEKSPVDLGGCVRIAPIPDGATLSGMLADGSIDALHSPRVPSSFRPGGPVRRLFADPVAAEKEYFAATGIFPIMHVVVVRRDVHERHPWVAQSLTKALHLAKRAALSDLYDSSALRFSLPWLVPAVEEARALMGEDYWSYGLAANAETLSTFLRYHHEQGLSRRRYAPEELFAPEAVEEFVI</sequence>
<evidence type="ECO:0000313" key="2">
    <source>
        <dbReference type="Proteomes" id="UP001499967"/>
    </source>
</evidence>